<dbReference type="SUPFAM" id="SSF53448">
    <property type="entry name" value="Nucleotide-diphospho-sugar transferases"/>
    <property type="match status" value="1"/>
</dbReference>
<comment type="caution">
    <text evidence="4">The sequence shown here is derived from an EMBL/GenBank/DDBJ whole genome shotgun (WGS) entry which is preliminary data.</text>
</comment>
<dbReference type="AlphaFoldDB" id="A0AA36J2T6"/>
<organism evidence="4 5">
    <name type="scientific">Effrenium voratum</name>
    <dbReference type="NCBI Taxonomy" id="2562239"/>
    <lineage>
        <taxon>Eukaryota</taxon>
        <taxon>Sar</taxon>
        <taxon>Alveolata</taxon>
        <taxon>Dinophyceae</taxon>
        <taxon>Suessiales</taxon>
        <taxon>Symbiodiniaceae</taxon>
        <taxon>Effrenium</taxon>
    </lineage>
</organism>
<dbReference type="GO" id="GO:0000026">
    <property type="term" value="F:alpha-1,2-mannosyltransferase activity"/>
    <property type="evidence" value="ECO:0007669"/>
    <property type="project" value="TreeGrafter"/>
</dbReference>
<comment type="similarity">
    <text evidence="1">Belongs to the glycosyltransferase 15 family.</text>
</comment>
<dbReference type="InterPro" id="IPR029044">
    <property type="entry name" value="Nucleotide-diphossugar_trans"/>
</dbReference>
<keyword evidence="3" id="KW-0732">Signal</keyword>
<dbReference type="Pfam" id="PF01793">
    <property type="entry name" value="Glyco_transf_15"/>
    <property type="match status" value="1"/>
</dbReference>
<dbReference type="PANTHER" id="PTHR31121:SF6">
    <property type="entry name" value="ALPHA-1,2 MANNOSYLTRANSFERASE KTR1"/>
    <property type="match status" value="1"/>
</dbReference>
<keyword evidence="5" id="KW-1185">Reference proteome</keyword>
<gene>
    <name evidence="4" type="ORF">EVOR1521_LOCUS21956</name>
</gene>
<evidence type="ECO:0000256" key="1">
    <source>
        <dbReference type="ARBA" id="ARBA00007677"/>
    </source>
</evidence>
<dbReference type="Proteomes" id="UP001178507">
    <property type="component" value="Unassembled WGS sequence"/>
</dbReference>
<proteinExistence type="inferred from homology"/>
<dbReference type="GO" id="GO:0000032">
    <property type="term" value="P:cell wall mannoprotein biosynthetic process"/>
    <property type="evidence" value="ECO:0007669"/>
    <property type="project" value="TreeGrafter"/>
</dbReference>
<sequence>MALLLPLFAAAVAAEASAHVGWRLANSPCARLQQMLGDDLQSLFAGLFEDLSSMPRPKGLSSGLVALTAQQLVSDLLGFGGEVQALFSAACAAGAPGSSPASARSAEKAAEKAAARLREAAQLTELELQLPGFPEVDGHLAAAKSSSPDESPEALGELLQSSRLLQRHLDALKAALQASLKALPVLLKAPGPALRARLRRLLDGAAVAGSGAAAPRRRHGLCEAASATADPDETFFDASGAPSRGRSAGAWLRALSAQSRGRAVAVLPVGMSGSVPCANARGVLYDPTSCLVEQGWGAVSLLVEGEEVAQALEQFHVPGVSTQWPIPWPLEVDSVDLLFLHPMAGNCLLLERLLQGVKSRPKLIYVGINPLLPPPLKAAPDFMDHWRQHQELSRIVLETEAEEMDAWAVRSMTGHVLAQCSLSQASELLRSESYVLLQVEHHFAVFAHTDQLPEALLSRSEFQAWQRGWFCSPLAPVLLSLEQLAGFDETWLSIGALPEKEAAQEAAAAACRFLRLQGLRPAEAMPCEDLPESSRVWDQAWQQRLRMQWALRPASSPGLALHLSTSGHGYCGAECECFAPWRGPSCDVLDAGSAKAAARSFQAAVHYIVNEDPVHLAELRHSLRNLWQNYNSRFDYPVQIFHDGLSEETRTGLVQASPNRLWFHHLPKDFLPSVNQLPSELVVEDAERHVSHHTFSVGYRAQCRFRSGPLFEHPAVVNLDYLMSLDTDSMLTRELERDPIEDMHRNSSLVLGYAHLTISSGAYSRGLWAATLHYLAYEGINLTSAHYDKNHFFSRFLTPHTKHEDAHSVDQEMLYHNLVVMTDLELLRVAFFKPGSDYFRFYRFVDELGGFWLYRWGDHAVRGLGTAIALFPHEDWSSTPRLMAYDLKMPYAHQAACFCHGANLKCKEQGQEAAGEVLWPAKKKVWRCVANNTA</sequence>
<evidence type="ECO:0000256" key="2">
    <source>
        <dbReference type="ARBA" id="ARBA00022679"/>
    </source>
</evidence>
<dbReference type="EMBL" id="CAUJNA010003289">
    <property type="protein sequence ID" value="CAJ1398084.1"/>
    <property type="molecule type" value="Genomic_DNA"/>
</dbReference>
<accession>A0AA36J2T6</accession>
<evidence type="ECO:0000256" key="3">
    <source>
        <dbReference type="SAM" id="SignalP"/>
    </source>
</evidence>
<dbReference type="PANTHER" id="PTHR31121">
    <property type="entry name" value="ALPHA-1,2 MANNOSYLTRANSFERASE KTR1"/>
    <property type="match status" value="1"/>
</dbReference>
<evidence type="ECO:0000313" key="4">
    <source>
        <dbReference type="EMBL" id="CAJ1398084.1"/>
    </source>
</evidence>
<keyword evidence="2" id="KW-0808">Transferase</keyword>
<dbReference type="GO" id="GO:0016020">
    <property type="term" value="C:membrane"/>
    <property type="evidence" value="ECO:0007669"/>
    <property type="project" value="InterPro"/>
</dbReference>
<dbReference type="GO" id="GO:0005794">
    <property type="term" value="C:Golgi apparatus"/>
    <property type="evidence" value="ECO:0007669"/>
    <property type="project" value="TreeGrafter"/>
</dbReference>
<dbReference type="InterPro" id="IPR002685">
    <property type="entry name" value="Glyco_trans_15"/>
</dbReference>
<reference evidence="4" key="1">
    <citation type="submission" date="2023-08" db="EMBL/GenBank/DDBJ databases">
        <authorList>
            <person name="Chen Y."/>
            <person name="Shah S."/>
            <person name="Dougan E. K."/>
            <person name="Thang M."/>
            <person name="Chan C."/>
        </authorList>
    </citation>
    <scope>NUCLEOTIDE SEQUENCE</scope>
</reference>
<protein>
    <submittedName>
        <fullName evidence="4">Uncharacterized protein</fullName>
    </submittedName>
</protein>
<dbReference type="Gene3D" id="3.90.550.10">
    <property type="entry name" value="Spore Coat Polysaccharide Biosynthesis Protein SpsA, Chain A"/>
    <property type="match status" value="1"/>
</dbReference>
<evidence type="ECO:0000313" key="5">
    <source>
        <dbReference type="Proteomes" id="UP001178507"/>
    </source>
</evidence>
<feature type="chain" id="PRO_5041425527" evidence="3">
    <location>
        <begin position="19"/>
        <end position="934"/>
    </location>
</feature>
<feature type="signal peptide" evidence="3">
    <location>
        <begin position="1"/>
        <end position="18"/>
    </location>
</feature>
<name>A0AA36J2T6_9DINO</name>
<dbReference type="GO" id="GO:0006487">
    <property type="term" value="P:protein N-linked glycosylation"/>
    <property type="evidence" value="ECO:0007669"/>
    <property type="project" value="TreeGrafter"/>
</dbReference>